<accession>A0A1M5AV00</accession>
<dbReference type="Gene3D" id="3.40.50.12780">
    <property type="entry name" value="N-terminal domain of ligase-like"/>
    <property type="match status" value="1"/>
</dbReference>
<dbReference type="OrthoDB" id="9778383at2"/>
<dbReference type="GO" id="GO:0031956">
    <property type="term" value="F:medium-chain fatty acid-CoA ligase activity"/>
    <property type="evidence" value="ECO:0007669"/>
    <property type="project" value="TreeGrafter"/>
</dbReference>
<dbReference type="Pfam" id="PF00501">
    <property type="entry name" value="AMP-binding"/>
    <property type="match status" value="1"/>
</dbReference>
<dbReference type="STRING" id="1121884.SAMN02745131_02363"/>
<dbReference type="PANTHER" id="PTHR43201">
    <property type="entry name" value="ACYL-COA SYNTHETASE"/>
    <property type="match status" value="1"/>
</dbReference>
<proteinExistence type="predicted"/>
<dbReference type="Proteomes" id="UP000184048">
    <property type="component" value="Unassembled WGS sequence"/>
</dbReference>
<protein>
    <submittedName>
        <fullName evidence="2">Long-chain acyl-CoA synthetase</fullName>
    </submittedName>
</protein>
<dbReference type="PANTHER" id="PTHR43201:SF32">
    <property type="entry name" value="2-SUCCINYLBENZOATE--COA LIGASE, CHLOROPLASTIC_PEROXISOMAL"/>
    <property type="match status" value="1"/>
</dbReference>
<reference evidence="2 3" key="1">
    <citation type="submission" date="2016-11" db="EMBL/GenBank/DDBJ databases">
        <authorList>
            <person name="Jaros S."/>
            <person name="Januszkiewicz K."/>
            <person name="Wedrychowicz H."/>
        </authorList>
    </citation>
    <scope>NUCLEOTIDE SEQUENCE [LARGE SCALE GENOMIC DNA]</scope>
    <source>
        <strain evidence="2 3">DSM 18119</strain>
    </source>
</reference>
<dbReference type="Gene3D" id="3.30.300.30">
    <property type="match status" value="1"/>
</dbReference>
<dbReference type="AlphaFoldDB" id="A0A1M5AV00"/>
<dbReference type="InterPro" id="IPR025110">
    <property type="entry name" value="AMP-bd_C"/>
</dbReference>
<dbReference type="EMBL" id="FQUU01000009">
    <property type="protein sequence ID" value="SHF33956.1"/>
    <property type="molecule type" value="Genomic_DNA"/>
</dbReference>
<evidence type="ECO:0000313" key="3">
    <source>
        <dbReference type="Proteomes" id="UP000184048"/>
    </source>
</evidence>
<keyword evidence="3" id="KW-1185">Reference proteome</keyword>
<evidence type="ECO:0000259" key="1">
    <source>
        <dbReference type="PROSITE" id="PS50075"/>
    </source>
</evidence>
<dbReference type="InterPro" id="IPR000873">
    <property type="entry name" value="AMP-dep_synth/lig_dom"/>
</dbReference>
<dbReference type="RefSeq" id="WP_072835536.1">
    <property type="nucleotide sequence ID" value="NZ_FQUU01000009.1"/>
</dbReference>
<dbReference type="InterPro" id="IPR045851">
    <property type="entry name" value="AMP-bd_C_sf"/>
</dbReference>
<dbReference type="GO" id="GO:0006631">
    <property type="term" value="P:fatty acid metabolic process"/>
    <property type="evidence" value="ECO:0007669"/>
    <property type="project" value="TreeGrafter"/>
</dbReference>
<dbReference type="SUPFAM" id="SSF47336">
    <property type="entry name" value="ACP-like"/>
    <property type="match status" value="1"/>
</dbReference>
<dbReference type="PROSITE" id="PS50075">
    <property type="entry name" value="CARRIER"/>
    <property type="match status" value="1"/>
</dbReference>
<organism evidence="2 3">
    <name type="scientific">Flavisolibacter ginsengisoli DSM 18119</name>
    <dbReference type="NCBI Taxonomy" id="1121884"/>
    <lineage>
        <taxon>Bacteria</taxon>
        <taxon>Pseudomonadati</taxon>
        <taxon>Bacteroidota</taxon>
        <taxon>Chitinophagia</taxon>
        <taxon>Chitinophagales</taxon>
        <taxon>Chitinophagaceae</taxon>
        <taxon>Flavisolibacter</taxon>
    </lineage>
</organism>
<dbReference type="CDD" id="cd04433">
    <property type="entry name" value="AFD_class_I"/>
    <property type="match status" value="1"/>
</dbReference>
<gene>
    <name evidence="2" type="ORF">SAMN02745131_02363</name>
</gene>
<dbReference type="InterPro" id="IPR009081">
    <property type="entry name" value="PP-bd_ACP"/>
</dbReference>
<dbReference type="InterPro" id="IPR036736">
    <property type="entry name" value="ACP-like_sf"/>
</dbReference>
<dbReference type="Gene3D" id="1.10.1200.10">
    <property type="entry name" value="ACP-like"/>
    <property type="match status" value="1"/>
</dbReference>
<dbReference type="InterPro" id="IPR042099">
    <property type="entry name" value="ANL_N_sf"/>
</dbReference>
<dbReference type="SUPFAM" id="SSF56801">
    <property type="entry name" value="Acetyl-CoA synthetase-like"/>
    <property type="match status" value="1"/>
</dbReference>
<feature type="domain" description="Carrier" evidence="1">
    <location>
        <begin position="525"/>
        <end position="603"/>
    </location>
</feature>
<evidence type="ECO:0000313" key="2">
    <source>
        <dbReference type="EMBL" id="SHF33956.1"/>
    </source>
</evidence>
<sequence>MFQQLFVQPPAKTFLQTEDKTYSYKWLQQRILQIAGLFDSLSLKQGQRLVLAISDDVEMSTLFLAALANGITVVVADPEWKAARANAIIGRSEPACIIADKSSLDTWKLQLNSNCIIIPFSKTNANRPALLSRFLQKNKAEAKEDSFSTLLEKSVPVASLPASIDPETIAYIIFTSGTTADSKGVAISHNNLNAHLSTLQKVYGLTQESSILNQLLLCHADGCIQGPLLSVYAGCTWHRPFRFTIEKIPALLDYCYANNVSHLFMVPAMLNMLIQFSENYEDSFSYPAFNALISVSAHLEGPLWDKFESIFKVPVSNVYGLTETVAGSLFSGPLQETSCKYTVGKPVDCEIRIINEQGEDVGNGTPGELLLKGPHIMKSYWQDENLTNNYIKDGWFYTGDLAAIDAEGFVKICGRKKNLIISGGINIQPEEVTECLLRHPSVSEACAIGLPDHVFGEKLIAAIVLKPGSNDSSLDLVNFCREYLEEKKVPTKIFIVPELPKGVSGKVQLNVLKEQLLQLHPKTHEINGEYLDQVLNIASEVFQVPVSNLSVNDNSNTVAGWDSMAHLVFITTLEENFSISFSTAEVITMNSIQKALKLIEQKHVPATA</sequence>
<dbReference type="Pfam" id="PF13193">
    <property type="entry name" value="AMP-binding_C"/>
    <property type="match status" value="1"/>
</dbReference>
<name>A0A1M5AV00_9BACT</name>